<dbReference type="SMART" id="SM00507">
    <property type="entry name" value="HNHc"/>
    <property type="match status" value="1"/>
</dbReference>
<proteinExistence type="predicted"/>
<dbReference type="OrthoDB" id="9802901at2"/>
<dbReference type="Pfam" id="PF14279">
    <property type="entry name" value="HNH_5"/>
    <property type="match status" value="1"/>
</dbReference>
<dbReference type="EMBL" id="LSZP01000037">
    <property type="protein sequence ID" value="KXU35601.1"/>
    <property type="molecule type" value="Genomic_DNA"/>
</dbReference>
<dbReference type="InterPro" id="IPR003615">
    <property type="entry name" value="HNH_nuc"/>
</dbReference>
<keyword evidence="3" id="KW-1185">Reference proteome</keyword>
<organism evidence="2 3">
    <name type="scientific">Cephaloticoccus capnophilus</name>
    <dbReference type="NCBI Taxonomy" id="1548208"/>
    <lineage>
        <taxon>Bacteria</taxon>
        <taxon>Pseudomonadati</taxon>
        <taxon>Verrucomicrobiota</taxon>
        <taxon>Opitutia</taxon>
        <taxon>Opitutales</taxon>
        <taxon>Opitutaceae</taxon>
        <taxon>Cephaloticoccus</taxon>
    </lineage>
</organism>
<dbReference type="InterPro" id="IPR052892">
    <property type="entry name" value="NA-targeting_endonuclease"/>
</dbReference>
<keyword evidence="2" id="KW-0378">Hydrolase</keyword>
<keyword evidence="2" id="KW-0255">Endonuclease</keyword>
<comment type="caution">
    <text evidence="2">The sequence shown here is derived from an EMBL/GenBank/DDBJ whole genome shotgun (WGS) entry which is preliminary data.</text>
</comment>
<dbReference type="CDD" id="cd00085">
    <property type="entry name" value="HNHc"/>
    <property type="match status" value="1"/>
</dbReference>
<dbReference type="PANTHER" id="PTHR33877:SF2">
    <property type="entry name" value="OS07G0170200 PROTEIN"/>
    <property type="match status" value="1"/>
</dbReference>
<evidence type="ECO:0000313" key="2">
    <source>
        <dbReference type="EMBL" id="KXU35601.1"/>
    </source>
</evidence>
<keyword evidence="2" id="KW-0540">Nuclease</keyword>
<dbReference type="Proteomes" id="UP000071392">
    <property type="component" value="Unassembled WGS sequence"/>
</dbReference>
<dbReference type="AlphaFoldDB" id="A0A139SM44"/>
<dbReference type="STRING" id="1548208.AXK12_04950"/>
<accession>A0A139SM44</accession>
<dbReference type="InterPro" id="IPR029471">
    <property type="entry name" value="HNH_5"/>
</dbReference>
<dbReference type="RefSeq" id="WP_068711858.1">
    <property type="nucleotide sequence ID" value="NZ_LSZP01000037.1"/>
</dbReference>
<feature type="domain" description="C2H2-type" evidence="1">
    <location>
        <begin position="112"/>
        <end position="134"/>
    </location>
</feature>
<evidence type="ECO:0000313" key="3">
    <source>
        <dbReference type="Proteomes" id="UP000071392"/>
    </source>
</evidence>
<name>A0A139SM44_9BACT</name>
<evidence type="ECO:0000259" key="1">
    <source>
        <dbReference type="PROSITE" id="PS00028"/>
    </source>
</evidence>
<protein>
    <submittedName>
        <fullName evidence="2">HNH endonuclease</fullName>
    </submittedName>
</protein>
<dbReference type="PROSITE" id="PS00028">
    <property type="entry name" value="ZINC_FINGER_C2H2_1"/>
    <property type="match status" value="1"/>
</dbReference>
<reference evidence="2 3" key="1">
    <citation type="submission" date="2016-02" db="EMBL/GenBank/DDBJ databases">
        <authorList>
            <person name="Wen L."/>
            <person name="He K."/>
            <person name="Yang H."/>
        </authorList>
    </citation>
    <scope>NUCLEOTIDE SEQUENCE [LARGE SCALE GENOMIC DNA]</scope>
    <source>
        <strain evidence="2 3">CV41</strain>
    </source>
</reference>
<sequence>MDAVLDQPVLVLNRLWQAVNVIAARRAFAILARGHAQVVYNEDDDFRTFGLLEWIDFSASRPPRDEPLEIVHTPTRAIRLPRVILLSVFDRLPRKDVKLTRNNVFERDKNTCQYCAKVFPRAELNLDHVIPRDHGGRTTWENIVCSCIPCNSRKANRLPHQAGMRLIRKPVRPKWRPVISLVLGNRPHEAWKGFLDHAYWNVELEE</sequence>
<gene>
    <name evidence="2" type="ORF">AXK12_04950</name>
</gene>
<dbReference type="Gene3D" id="1.10.30.50">
    <property type="match status" value="1"/>
</dbReference>
<dbReference type="InterPro" id="IPR013087">
    <property type="entry name" value="Znf_C2H2_type"/>
</dbReference>
<dbReference type="GO" id="GO:0004519">
    <property type="term" value="F:endonuclease activity"/>
    <property type="evidence" value="ECO:0007669"/>
    <property type="project" value="UniProtKB-KW"/>
</dbReference>
<dbReference type="PANTHER" id="PTHR33877">
    <property type="entry name" value="SLL1193 PROTEIN"/>
    <property type="match status" value="1"/>
</dbReference>